<dbReference type="EMBL" id="VSSQ01020380">
    <property type="protein sequence ID" value="MPM65191.1"/>
    <property type="molecule type" value="Genomic_DNA"/>
</dbReference>
<comment type="caution">
    <text evidence="1">The sequence shown here is derived from an EMBL/GenBank/DDBJ whole genome shotgun (WGS) entry which is preliminary data.</text>
</comment>
<sequence length="90" mass="10762">MIRVKEFEDKYSELIQTVESELDLVNKGLKEKSNQQLKSIISDLNKMNAIRDSNQFLPRYPRFIVDSWDFSDLLGIELLKFYELYKKIKN</sequence>
<reference evidence="1" key="1">
    <citation type="submission" date="2019-08" db="EMBL/GenBank/DDBJ databases">
        <authorList>
            <person name="Kucharzyk K."/>
            <person name="Murdoch R.W."/>
            <person name="Higgins S."/>
            <person name="Loffler F."/>
        </authorList>
    </citation>
    <scope>NUCLEOTIDE SEQUENCE</scope>
</reference>
<accession>A0A645BKX7</accession>
<name>A0A645BKX7_9ZZZZ</name>
<organism evidence="1">
    <name type="scientific">bioreactor metagenome</name>
    <dbReference type="NCBI Taxonomy" id="1076179"/>
    <lineage>
        <taxon>unclassified sequences</taxon>
        <taxon>metagenomes</taxon>
        <taxon>ecological metagenomes</taxon>
    </lineage>
</organism>
<protein>
    <submittedName>
        <fullName evidence="1">Uncharacterized protein</fullName>
    </submittedName>
</protein>
<dbReference type="AlphaFoldDB" id="A0A645BKX7"/>
<evidence type="ECO:0000313" key="1">
    <source>
        <dbReference type="EMBL" id="MPM65191.1"/>
    </source>
</evidence>
<gene>
    <name evidence="1" type="ORF">SDC9_112083</name>
</gene>
<proteinExistence type="predicted"/>